<protein>
    <submittedName>
        <fullName evidence="2">GNAT family N-acetyltransferase</fullName>
    </submittedName>
</protein>
<evidence type="ECO:0000313" key="3">
    <source>
        <dbReference type="Proteomes" id="UP000594800"/>
    </source>
</evidence>
<dbReference type="GO" id="GO:0016747">
    <property type="term" value="F:acyltransferase activity, transferring groups other than amino-acyl groups"/>
    <property type="evidence" value="ECO:0007669"/>
    <property type="project" value="InterPro"/>
</dbReference>
<name>A0A7S9LTJ6_9RHOB</name>
<keyword evidence="3" id="KW-1185">Reference proteome</keyword>
<keyword evidence="2" id="KW-0808">Transferase</keyword>
<organism evidence="2 3">
    <name type="scientific">Pontivivens ytuae</name>
    <dbReference type="NCBI Taxonomy" id="2789856"/>
    <lineage>
        <taxon>Bacteria</taxon>
        <taxon>Pseudomonadati</taxon>
        <taxon>Pseudomonadota</taxon>
        <taxon>Alphaproteobacteria</taxon>
        <taxon>Rhodobacterales</taxon>
        <taxon>Paracoccaceae</taxon>
        <taxon>Pontivivens</taxon>
    </lineage>
</organism>
<dbReference type="Proteomes" id="UP000594800">
    <property type="component" value="Chromosome"/>
</dbReference>
<dbReference type="KEGG" id="poz:I0K15_04610"/>
<dbReference type="RefSeq" id="WP_196104235.1">
    <property type="nucleotide sequence ID" value="NZ_CP064942.1"/>
</dbReference>
<evidence type="ECO:0000259" key="1">
    <source>
        <dbReference type="PROSITE" id="PS51186"/>
    </source>
</evidence>
<proteinExistence type="predicted"/>
<dbReference type="PROSITE" id="PS51186">
    <property type="entry name" value="GNAT"/>
    <property type="match status" value="1"/>
</dbReference>
<dbReference type="EMBL" id="CP064942">
    <property type="protein sequence ID" value="QPH55036.1"/>
    <property type="molecule type" value="Genomic_DNA"/>
</dbReference>
<dbReference type="AlphaFoldDB" id="A0A7S9LTJ6"/>
<dbReference type="InterPro" id="IPR016181">
    <property type="entry name" value="Acyl_CoA_acyltransferase"/>
</dbReference>
<accession>A0A7S9LTJ6</accession>
<dbReference type="CDD" id="cd04301">
    <property type="entry name" value="NAT_SF"/>
    <property type="match status" value="1"/>
</dbReference>
<dbReference type="SUPFAM" id="SSF55729">
    <property type="entry name" value="Acyl-CoA N-acyltransferases (Nat)"/>
    <property type="match status" value="1"/>
</dbReference>
<feature type="domain" description="N-acetyltransferase" evidence="1">
    <location>
        <begin position="1"/>
        <end position="155"/>
    </location>
</feature>
<dbReference type="Pfam" id="PF00583">
    <property type="entry name" value="Acetyltransf_1"/>
    <property type="match status" value="1"/>
</dbReference>
<gene>
    <name evidence="2" type="ORF">I0K15_04610</name>
</gene>
<evidence type="ECO:0000313" key="2">
    <source>
        <dbReference type="EMBL" id="QPH55036.1"/>
    </source>
</evidence>
<reference evidence="2 3" key="1">
    <citation type="submission" date="2020-11" db="EMBL/GenBank/DDBJ databases">
        <title>Description of Pontivivens ytuae sp. nov. isolated from deep sea sediment of Mariana Trench.</title>
        <authorList>
            <person name="Wang Z."/>
            <person name="Sun Q.-L."/>
            <person name="Xu X.-D."/>
            <person name="Tang Y.-Z."/>
            <person name="Zhang J."/>
        </authorList>
    </citation>
    <scope>NUCLEOTIDE SEQUENCE [LARGE SCALE GENOMIC DNA]</scope>
    <source>
        <strain evidence="2 3">MT2928</strain>
    </source>
</reference>
<sequence>MEIETAYRPGLIAEILQLHMDYYAPVWGLGSTFEAYQARNLGDFLAQYDANRDLIATVRHEGRLAASMVVDLTEPDAGQLRWFIINDALRGRGLGRTLMEQACAHLDGSGVVRAWLSTYRGLDAALHLYGRFGFVRLSEEPDPWGSDLRYQVWERVRPTAG</sequence>
<dbReference type="Gene3D" id="3.40.630.30">
    <property type="match status" value="1"/>
</dbReference>
<dbReference type="InterPro" id="IPR000182">
    <property type="entry name" value="GNAT_dom"/>
</dbReference>